<sequence length="405" mass="46046">MSLKSLTKAKLLEMVQKLNLDDEGTKAVLEDRISSHFDNHPELVEDDEWKKYVLYRVKTSPVKSTQVDVLGTLDGPAPTLPSSPAPKLFGIASRFKGAFSSPSKDEPVTKENGVEKVDDEDDEDDDDDDDDEDDDDDDDDEDDEDDVEVLESDDDEEEEEVKGDEELLEEEEDKDYVPKFQFFTNAKDWAIEKWESTYDYVLDQVDETVYSVTSGSTALKKALSTPESVNYITSGVEAAFLVHNQVPIVELRYLPFLDQSILSKYSRYIDLDLPVYDFSTLVDLKFIASFLFWVFFFVVIPLIGSYYFNFVGKKHKKVRFDPLVFNVIKLISAYLFLSTAVSFDDLKNNAQVWADEHGLLEVTDFTQKIKAQVFHITVTLRLILGNVPFINGFIGLVIALYVASI</sequence>
<dbReference type="InterPro" id="IPR038872">
    <property type="entry name" value="Put_GTT3"/>
</dbReference>
<keyword evidence="2" id="KW-1133">Transmembrane helix</keyword>
<dbReference type="OrthoDB" id="4034134at2759"/>
<proteinExistence type="predicted"/>
<dbReference type="OMA" id="PINLKEW"/>
<dbReference type="AlphaFoldDB" id="A0A1E4S604"/>
<keyword evidence="4" id="KW-1185">Reference proteome</keyword>
<dbReference type="STRING" id="983966.A0A1E4S604"/>
<feature type="transmembrane region" description="Helical" evidence="2">
    <location>
        <begin position="290"/>
        <end position="311"/>
    </location>
</feature>
<dbReference type="RefSeq" id="XP_020071988.1">
    <property type="nucleotide sequence ID" value="XM_020217332.1"/>
</dbReference>
<evidence type="ECO:0000256" key="2">
    <source>
        <dbReference type="SAM" id="Phobius"/>
    </source>
</evidence>
<protein>
    <recommendedName>
        <fullName evidence="5">SAP domain-containing protein</fullName>
    </recommendedName>
</protein>
<feature type="transmembrane region" description="Helical" evidence="2">
    <location>
        <begin position="323"/>
        <end position="343"/>
    </location>
</feature>
<dbReference type="GO" id="GO:0016020">
    <property type="term" value="C:membrane"/>
    <property type="evidence" value="ECO:0007669"/>
    <property type="project" value="TreeGrafter"/>
</dbReference>
<feature type="region of interest" description="Disordered" evidence="1">
    <location>
        <begin position="98"/>
        <end position="172"/>
    </location>
</feature>
<organism evidence="3 4">
    <name type="scientific">Cyberlindnera jadinii (strain ATCC 18201 / CBS 1600 / BCRC 20928 / JCM 3617 / NBRC 0987 / NRRL Y-1542)</name>
    <name type="common">Torula yeast</name>
    <name type="synonym">Candida utilis</name>
    <dbReference type="NCBI Taxonomy" id="983966"/>
    <lineage>
        <taxon>Eukaryota</taxon>
        <taxon>Fungi</taxon>
        <taxon>Dikarya</taxon>
        <taxon>Ascomycota</taxon>
        <taxon>Saccharomycotina</taxon>
        <taxon>Saccharomycetes</taxon>
        <taxon>Phaffomycetales</taxon>
        <taxon>Phaffomycetaceae</taxon>
        <taxon>Cyberlindnera</taxon>
    </lineage>
</organism>
<dbReference type="PANTHER" id="PTHR41807">
    <property type="entry name" value="GLUTATHIONE TRANSFERASE 3"/>
    <property type="match status" value="1"/>
</dbReference>
<dbReference type="PANTHER" id="PTHR41807:SF1">
    <property type="entry name" value="GLUTATHIONE TRANSFERASE 3"/>
    <property type="match status" value="1"/>
</dbReference>
<evidence type="ECO:0000313" key="3">
    <source>
        <dbReference type="EMBL" id="ODV74949.1"/>
    </source>
</evidence>
<feature type="transmembrane region" description="Helical" evidence="2">
    <location>
        <begin position="383"/>
        <end position="403"/>
    </location>
</feature>
<dbReference type="EMBL" id="KV453927">
    <property type="protein sequence ID" value="ODV74949.1"/>
    <property type="molecule type" value="Genomic_DNA"/>
</dbReference>
<dbReference type="GeneID" id="30991728"/>
<keyword evidence="2" id="KW-0812">Transmembrane</keyword>
<keyword evidence="2" id="KW-0472">Membrane</keyword>
<evidence type="ECO:0000256" key="1">
    <source>
        <dbReference type="SAM" id="MobiDB-lite"/>
    </source>
</evidence>
<reference evidence="3 4" key="1">
    <citation type="journal article" date="2016" name="Proc. Natl. Acad. Sci. U.S.A.">
        <title>Comparative genomics of biotechnologically important yeasts.</title>
        <authorList>
            <person name="Riley R."/>
            <person name="Haridas S."/>
            <person name="Wolfe K.H."/>
            <person name="Lopes M.R."/>
            <person name="Hittinger C.T."/>
            <person name="Goeker M."/>
            <person name="Salamov A.A."/>
            <person name="Wisecaver J.H."/>
            <person name="Long T.M."/>
            <person name="Calvey C.H."/>
            <person name="Aerts A.L."/>
            <person name="Barry K.W."/>
            <person name="Choi C."/>
            <person name="Clum A."/>
            <person name="Coughlan A.Y."/>
            <person name="Deshpande S."/>
            <person name="Douglass A.P."/>
            <person name="Hanson S.J."/>
            <person name="Klenk H.-P."/>
            <person name="LaButti K.M."/>
            <person name="Lapidus A."/>
            <person name="Lindquist E.A."/>
            <person name="Lipzen A.M."/>
            <person name="Meier-Kolthoff J.P."/>
            <person name="Ohm R.A."/>
            <person name="Otillar R.P."/>
            <person name="Pangilinan J.L."/>
            <person name="Peng Y."/>
            <person name="Rokas A."/>
            <person name="Rosa C.A."/>
            <person name="Scheuner C."/>
            <person name="Sibirny A.A."/>
            <person name="Slot J.C."/>
            <person name="Stielow J.B."/>
            <person name="Sun H."/>
            <person name="Kurtzman C.P."/>
            <person name="Blackwell M."/>
            <person name="Grigoriev I.V."/>
            <person name="Jeffries T.W."/>
        </authorList>
    </citation>
    <scope>NUCLEOTIDE SEQUENCE [LARGE SCALE GENOMIC DNA]</scope>
    <source>
        <strain evidence="4">ATCC 18201 / CBS 1600 / BCRC 20928 / JCM 3617 / NBRC 0987 / NRRL Y-1542</strain>
    </source>
</reference>
<feature type="compositionally biased region" description="Basic and acidic residues" evidence="1">
    <location>
        <begin position="103"/>
        <end position="116"/>
    </location>
</feature>
<accession>A0A1E4S604</accession>
<gene>
    <name evidence="3" type="ORF">CYBJADRAFT_189109</name>
</gene>
<dbReference type="Proteomes" id="UP000094389">
    <property type="component" value="Unassembled WGS sequence"/>
</dbReference>
<feature type="compositionally biased region" description="Acidic residues" evidence="1">
    <location>
        <begin position="117"/>
        <end position="172"/>
    </location>
</feature>
<evidence type="ECO:0008006" key="5">
    <source>
        <dbReference type="Google" id="ProtNLM"/>
    </source>
</evidence>
<evidence type="ECO:0000313" key="4">
    <source>
        <dbReference type="Proteomes" id="UP000094389"/>
    </source>
</evidence>
<name>A0A1E4S604_CYBJN</name>